<sequence>MNNVSIVGRLTKAPIVGKTSSGVEYARFTVAVNRQYRTKEGTYPADFLPVVVWRNQATYVSTYCSKGTLVSIIGSLQSSSYKKDGQTLTSYDINADSVSILESRSISEQRNNQVNTFESEFKEINSNIGTQPKTTFVEEVDNDNWADFDE</sequence>
<dbReference type="OrthoDB" id="9809878at2"/>
<dbReference type="InterPro" id="IPR000424">
    <property type="entry name" value="Primosome_PriB/ssb"/>
</dbReference>
<comment type="caution">
    <text evidence="2">Lacks conserved residue(s) required for the propagation of feature annotation.</text>
</comment>
<dbReference type="PIRSF" id="PIRSF002070">
    <property type="entry name" value="SSB"/>
    <property type="match status" value="1"/>
</dbReference>
<protein>
    <recommendedName>
        <fullName evidence="2 3">Single-stranded DNA-binding protein</fullName>
        <shortName evidence="2">SSB</shortName>
    </recommendedName>
</protein>
<evidence type="ECO:0000256" key="1">
    <source>
        <dbReference type="ARBA" id="ARBA00023125"/>
    </source>
</evidence>
<dbReference type="AlphaFoldDB" id="A0A4R6IFK2"/>
<gene>
    <name evidence="4" type="ORF">EI74_0150</name>
</gene>
<evidence type="ECO:0000313" key="5">
    <source>
        <dbReference type="Proteomes" id="UP000295518"/>
    </source>
</evidence>
<dbReference type="NCBIfam" id="TIGR00621">
    <property type="entry name" value="ssb"/>
    <property type="match status" value="1"/>
</dbReference>
<comment type="subunit">
    <text evidence="2">Homotetramer.</text>
</comment>
<dbReference type="GO" id="GO:0003697">
    <property type="term" value="F:single-stranded DNA binding"/>
    <property type="evidence" value="ECO:0007669"/>
    <property type="project" value="UniProtKB-UniRule"/>
</dbReference>
<keyword evidence="5" id="KW-1185">Reference proteome</keyword>
<evidence type="ECO:0000313" key="4">
    <source>
        <dbReference type="EMBL" id="TDO21130.1"/>
    </source>
</evidence>
<dbReference type="HAMAP" id="MF_00984">
    <property type="entry name" value="SSB"/>
    <property type="match status" value="1"/>
</dbReference>
<dbReference type="Gene3D" id="2.40.50.140">
    <property type="entry name" value="Nucleic acid-binding proteins"/>
    <property type="match status" value="1"/>
</dbReference>
<dbReference type="PROSITE" id="PS50935">
    <property type="entry name" value="SSB"/>
    <property type="match status" value="1"/>
</dbReference>
<evidence type="ECO:0000256" key="3">
    <source>
        <dbReference type="PIRNR" id="PIRNR002070"/>
    </source>
</evidence>
<dbReference type="PANTHER" id="PTHR10302:SF27">
    <property type="entry name" value="SINGLE-STRANDED DNA-BINDING PROTEIN"/>
    <property type="match status" value="1"/>
</dbReference>
<comment type="caution">
    <text evidence="4">The sequence shown here is derived from an EMBL/GenBank/DDBJ whole genome shotgun (WGS) entry which is preliminary data.</text>
</comment>
<dbReference type="InterPro" id="IPR011344">
    <property type="entry name" value="ssDNA-bd"/>
</dbReference>
<name>A0A4R6IFK2_9MOLU</name>
<dbReference type="Pfam" id="PF00436">
    <property type="entry name" value="SSB"/>
    <property type="match status" value="1"/>
</dbReference>
<accession>A0A4R6IFK2</accession>
<dbReference type="GO" id="GO:0006260">
    <property type="term" value="P:DNA replication"/>
    <property type="evidence" value="ECO:0007669"/>
    <property type="project" value="InterPro"/>
</dbReference>
<dbReference type="CDD" id="cd04496">
    <property type="entry name" value="SSB_OBF"/>
    <property type="match status" value="1"/>
</dbReference>
<dbReference type="PANTHER" id="PTHR10302">
    <property type="entry name" value="SINGLE-STRANDED DNA-BINDING PROTEIN"/>
    <property type="match status" value="1"/>
</dbReference>
<dbReference type="GO" id="GO:0009295">
    <property type="term" value="C:nucleoid"/>
    <property type="evidence" value="ECO:0007669"/>
    <property type="project" value="TreeGrafter"/>
</dbReference>
<dbReference type="Proteomes" id="UP000295518">
    <property type="component" value="Unassembled WGS sequence"/>
</dbReference>
<keyword evidence="1 2" id="KW-0238">DNA-binding</keyword>
<evidence type="ECO:0000256" key="2">
    <source>
        <dbReference type="HAMAP-Rule" id="MF_00984"/>
    </source>
</evidence>
<dbReference type="EMBL" id="SNWN01000009">
    <property type="protein sequence ID" value="TDO21130.1"/>
    <property type="molecule type" value="Genomic_DNA"/>
</dbReference>
<dbReference type="RefSeq" id="WP_094254358.1">
    <property type="nucleotide sequence ID" value="NZ_NNCE01000001.1"/>
</dbReference>
<organism evidence="4 5">
    <name type="scientific">Mycoplasma testudineum</name>
    <dbReference type="NCBI Taxonomy" id="244584"/>
    <lineage>
        <taxon>Bacteria</taxon>
        <taxon>Bacillati</taxon>
        <taxon>Mycoplasmatota</taxon>
        <taxon>Mollicutes</taxon>
        <taxon>Mycoplasmataceae</taxon>
        <taxon>Mycoplasma</taxon>
    </lineage>
</organism>
<proteinExistence type="inferred from homology"/>
<dbReference type="InterPro" id="IPR012340">
    <property type="entry name" value="NA-bd_OB-fold"/>
</dbReference>
<dbReference type="SUPFAM" id="SSF50249">
    <property type="entry name" value="Nucleic acid-binding proteins"/>
    <property type="match status" value="1"/>
</dbReference>
<reference evidence="4 5" key="1">
    <citation type="submission" date="2019-03" db="EMBL/GenBank/DDBJ databases">
        <title>Genomic Encyclopedia of Archaeal and Bacterial Type Strains, Phase II (KMG-II): from individual species to whole genera.</title>
        <authorList>
            <person name="Goeker M."/>
        </authorList>
    </citation>
    <scope>NUCLEOTIDE SEQUENCE [LARGE SCALE GENOMIC DNA]</scope>
    <source>
        <strain evidence="4 5">ATCC 700618</strain>
    </source>
</reference>